<keyword evidence="1" id="KW-1133">Transmembrane helix</keyword>
<dbReference type="EMBL" id="AMFJ01028775">
    <property type="protein sequence ID" value="EKD44687.1"/>
    <property type="molecule type" value="Genomic_DNA"/>
</dbReference>
<dbReference type="AlphaFoldDB" id="K1Z5D8"/>
<sequence>MTPPKRYIHEDIGEENLWIDLSILTFLREEMLLGNLDYVSLREPHKQGLFSSDVDCSWERFRRRALYQVWLGFAVPQIVYGPEGEKIDSKKHTGHLCSLRITPFGFMQIGELEKEIKKYEGLNRYLTRIKTWSERIMGMKWGIALSTTAFLVICIFVFDIKVSAIVQKIPILSSIIDTKILEEFEAINEQDEFYQAMMSDSGKPSSWPSGTSDNKEGENIVTVPASEISAKPPLKDIPIPKAIQNILPENAKIEDVTVRNISSTEKLFKITLDSGIIRYIQVKREDGKYVIVGK</sequence>
<name>K1Z5D8_9BACT</name>
<keyword evidence="1" id="KW-0472">Membrane</keyword>
<evidence type="ECO:0000256" key="1">
    <source>
        <dbReference type="SAM" id="Phobius"/>
    </source>
</evidence>
<keyword evidence="1" id="KW-0812">Transmembrane</keyword>
<proteinExistence type="predicted"/>
<protein>
    <submittedName>
        <fullName evidence="2">Uncharacterized protein</fullName>
    </submittedName>
</protein>
<accession>K1Z5D8</accession>
<gene>
    <name evidence="2" type="ORF">ACD_71C00044G0004</name>
</gene>
<comment type="caution">
    <text evidence="2">The sequence shown here is derived from an EMBL/GenBank/DDBJ whole genome shotgun (WGS) entry which is preliminary data.</text>
</comment>
<reference evidence="2" key="1">
    <citation type="journal article" date="2012" name="Science">
        <title>Fermentation, hydrogen, and sulfur metabolism in multiple uncultivated bacterial phyla.</title>
        <authorList>
            <person name="Wrighton K.C."/>
            <person name="Thomas B.C."/>
            <person name="Sharon I."/>
            <person name="Miller C.S."/>
            <person name="Castelle C.J."/>
            <person name="VerBerkmoes N.C."/>
            <person name="Wilkins M.J."/>
            <person name="Hettich R.L."/>
            <person name="Lipton M.S."/>
            <person name="Williams K.H."/>
            <person name="Long P.E."/>
            <person name="Banfield J.F."/>
        </authorList>
    </citation>
    <scope>NUCLEOTIDE SEQUENCE [LARGE SCALE GENOMIC DNA]</scope>
</reference>
<evidence type="ECO:0000313" key="2">
    <source>
        <dbReference type="EMBL" id="EKD44687.1"/>
    </source>
</evidence>
<organism evidence="2">
    <name type="scientific">uncultured bacterium</name>
    <name type="common">gcode 4</name>
    <dbReference type="NCBI Taxonomy" id="1234023"/>
    <lineage>
        <taxon>Bacteria</taxon>
        <taxon>environmental samples</taxon>
    </lineage>
</organism>
<feature type="transmembrane region" description="Helical" evidence="1">
    <location>
        <begin position="138"/>
        <end position="158"/>
    </location>
</feature>